<accession>A0ABQ7R2W6</accession>
<proteinExistence type="inferred from homology"/>
<dbReference type="InterPro" id="IPR001648">
    <property type="entry name" value="Ribosomal_bS18"/>
</dbReference>
<keyword evidence="5" id="KW-0689">Ribosomal protein</keyword>
<organism evidence="11 12">
    <name type="scientific">Plutella xylostella</name>
    <name type="common">Diamondback moth</name>
    <name type="synonym">Plutella maculipennis</name>
    <dbReference type="NCBI Taxonomy" id="51655"/>
    <lineage>
        <taxon>Eukaryota</taxon>
        <taxon>Metazoa</taxon>
        <taxon>Ecdysozoa</taxon>
        <taxon>Arthropoda</taxon>
        <taxon>Hexapoda</taxon>
        <taxon>Insecta</taxon>
        <taxon>Pterygota</taxon>
        <taxon>Neoptera</taxon>
        <taxon>Endopterygota</taxon>
        <taxon>Lepidoptera</taxon>
        <taxon>Glossata</taxon>
        <taxon>Ditrysia</taxon>
        <taxon>Yponomeutoidea</taxon>
        <taxon>Plutellidae</taxon>
        <taxon>Plutella</taxon>
    </lineage>
</organism>
<name>A0ABQ7R2W6_PLUXY</name>
<dbReference type="InterPro" id="IPR036870">
    <property type="entry name" value="Ribosomal_bS18_sf"/>
</dbReference>
<keyword evidence="4" id="KW-0809">Transit peptide</keyword>
<dbReference type="PANTHER" id="PTHR13329">
    <property type="entry name" value="MITOCHONDRIAL RIBOSOMAL PROTEIN S18B"/>
    <property type="match status" value="1"/>
</dbReference>
<keyword evidence="6" id="KW-0496">Mitochondrion</keyword>
<evidence type="ECO:0000256" key="5">
    <source>
        <dbReference type="ARBA" id="ARBA00022980"/>
    </source>
</evidence>
<evidence type="ECO:0000256" key="10">
    <source>
        <dbReference type="ARBA" id="ARBA00035515"/>
    </source>
</evidence>
<comment type="caution">
    <text evidence="11">The sequence shown here is derived from an EMBL/GenBank/DDBJ whole genome shotgun (WGS) entry which is preliminary data.</text>
</comment>
<dbReference type="PANTHER" id="PTHR13329:SF2">
    <property type="entry name" value="SMALL RIBOSOMAL SUBUNIT PROTEIN MS40"/>
    <property type="match status" value="1"/>
</dbReference>
<dbReference type="EMBL" id="JAHIBW010000004">
    <property type="protein sequence ID" value="KAG7311623.1"/>
    <property type="molecule type" value="Genomic_DNA"/>
</dbReference>
<dbReference type="Pfam" id="PF01084">
    <property type="entry name" value="Ribosomal_S18"/>
    <property type="match status" value="1"/>
</dbReference>
<comment type="subcellular location">
    <subcellularLocation>
        <location evidence="1">Mitochondrion</location>
    </subcellularLocation>
</comment>
<dbReference type="Proteomes" id="UP000823941">
    <property type="component" value="Chromosome 4"/>
</dbReference>
<evidence type="ECO:0000256" key="1">
    <source>
        <dbReference type="ARBA" id="ARBA00004173"/>
    </source>
</evidence>
<dbReference type="Gene3D" id="4.10.640.10">
    <property type="entry name" value="Ribosomal protein S18"/>
    <property type="match status" value="1"/>
</dbReference>
<evidence type="ECO:0000256" key="2">
    <source>
        <dbReference type="ARBA" id="ARBA00006136"/>
    </source>
</evidence>
<evidence type="ECO:0000256" key="7">
    <source>
        <dbReference type="ARBA" id="ARBA00023274"/>
    </source>
</evidence>
<comment type="similarity">
    <text evidence="2">Belongs to the bacterial ribosomal protein bS18 family. Mitochondrion-specific ribosomal protein mS40 subfamily.</text>
</comment>
<keyword evidence="3" id="KW-0597">Phosphoprotein</keyword>
<evidence type="ECO:0000256" key="8">
    <source>
        <dbReference type="ARBA" id="ARBA00032055"/>
    </source>
</evidence>
<protein>
    <recommendedName>
        <fullName evidence="9">Small ribosomal subunit protein mS40</fullName>
    </recommendedName>
    <alternativeName>
        <fullName evidence="8">28S ribosomal protein S18-2, mitochondrial</fullName>
    </alternativeName>
    <alternativeName>
        <fullName evidence="10">28S ribosomal protein S18b, mitochondrial</fullName>
    </alternativeName>
</protein>
<dbReference type="SUPFAM" id="SSF46911">
    <property type="entry name" value="Ribosomal protein S18"/>
    <property type="match status" value="1"/>
</dbReference>
<evidence type="ECO:0000256" key="3">
    <source>
        <dbReference type="ARBA" id="ARBA00022553"/>
    </source>
</evidence>
<evidence type="ECO:0000256" key="4">
    <source>
        <dbReference type="ARBA" id="ARBA00022946"/>
    </source>
</evidence>
<gene>
    <name evidence="11" type="ORF">JYU34_002672</name>
</gene>
<dbReference type="InterPro" id="IPR040054">
    <property type="entry name" value="MRPS18B"/>
</dbReference>
<keyword evidence="12" id="KW-1185">Reference proteome</keyword>
<evidence type="ECO:0000313" key="11">
    <source>
        <dbReference type="EMBL" id="KAG7311623.1"/>
    </source>
</evidence>
<evidence type="ECO:0000313" key="12">
    <source>
        <dbReference type="Proteomes" id="UP000823941"/>
    </source>
</evidence>
<keyword evidence="7" id="KW-0687">Ribonucleoprotein</keyword>
<sequence length="195" mass="22441">MAFSLNLRSIILNRIIRSDVRFGFRAFSDAADGAAEGEEQDNGAAVDPTKDRTKVIPLETSMKYMQSKAYNQTYGESPVWFLYRRNHKGGFAPRKTRKSCVRNGMISTGNPCPICRDEYLVLHHQNTNLLEQFISEHTGQVLDAFKTGLCQKKHKELLVAIERAWDQGYLTYDVPFREYDYSLYNKNNETTKNKV</sequence>
<reference evidence="11 12" key="1">
    <citation type="submission" date="2021-06" db="EMBL/GenBank/DDBJ databases">
        <title>A haploid diamondback moth (Plutella xylostella L.) genome assembly resolves 31 chromosomes and identifies a diamide resistance mutation.</title>
        <authorList>
            <person name="Ward C.M."/>
            <person name="Perry K.D."/>
            <person name="Baker G."/>
            <person name="Powis K."/>
            <person name="Heckel D.G."/>
            <person name="Baxter S.W."/>
        </authorList>
    </citation>
    <scope>NUCLEOTIDE SEQUENCE [LARGE SCALE GENOMIC DNA]</scope>
    <source>
        <strain evidence="11 12">LV</strain>
        <tissue evidence="11">Single pupa</tissue>
    </source>
</reference>
<evidence type="ECO:0000256" key="6">
    <source>
        <dbReference type="ARBA" id="ARBA00023128"/>
    </source>
</evidence>
<evidence type="ECO:0000256" key="9">
    <source>
        <dbReference type="ARBA" id="ARBA00035130"/>
    </source>
</evidence>